<accession>A0A1W1ZCW7</accession>
<dbReference type="EMBL" id="FWXY01000002">
    <property type="protein sequence ID" value="SMC46122.1"/>
    <property type="molecule type" value="Genomic_DNA"/>
</dbReference>
<gene>
    <name evidence="3" type="ORF">SAMN02746065_102191</name>
</gene>
<evidence type="ECO:0000259" key="2">
    <source>
        <dbReference type="Pfam" id="PF00582"/>
    </source>
</evidence>
<keyword evidence="4" id="KW-1185">Reference proteome</keyword>
<dbReference type="Proteomes" id="UP000192418">
    <property type="component" value="Unassembled WGS sequence"/>
</dbReference>
<dbReference type="PANTHER" id="PTHR46268">
    <property type="entry name" value="STRESS RESPONSE PROTEIN NHAX"/>
    <property type="match status" value="1"/>
</dbReference>
<reference evidence="3 4" key="1">
    <citation type="submission" date="2017-04" db="EMBL/GenBank/DDBJ databases">
        <authorList>
            <person name="Afonso C.L."/>
            <person name="Miller P.J."/>
            <person name="Scott M.A."/>
            <person name="Spackman E."/>
            <person name="Goraichik I."/>
            <person name="Dimitrov K.M."/>
            <person name="Suarez D.L."/>
            <person name="Swayne D.E."/>
        </authorList>
    </citation>
    <scope>NUCLEOTIDE SEQUENCE [LARGE SCALE GENOMIC DNA]</scope>
    <source>
        <strain evidence="3 4">DSM 3385</strain>
    </source>
</reference>
<dbReference type="SUPFAM" id="SSF52402">
    <property type="entry name" value="Adenine nucleotide alpha hydrolases-like"/>
    <property type="match status" value="1"/>
</dbReference>
<dbReference type="InterPro" id="IPR014729">
    <property type="entry name" value="Rossmann-like_a/b/a_fold"/>
</dbReference>
<dbReference type="Gene3D" id="3.40.50.620">
    <property type="entry name" value="HUPs"/>
    <property type="match status" value="1"/>
</dbReference>
<dbReference type="AlphaFoldDB" id="A0A1W1ZCW7"/>
<evidence type="ECO:0000256" key="1">
    <source>
        <dbReference type="ARBA" id="ARBA00008791"/>
    </source>
</evidence>
<proteinExistence type="inferred from homology"/>
<evidence type="ECO:0000313" key="3">
    <source>
        <dbReference type="EMBL" id="SMC46122.1"/>
    </source>
</evidence>
<dbReference type="PANTHER" id="PTHR46268:SF6">
    <property type="entry name" value="UNIVERSAL STRESS PROTEIN UP12"/>
    <property type="match status" value="1"/>
</dbReference>
<dbReference type="InterPro" id="IPR006015">
    <property type="entry name" value="Universal_stress_UspA"/>
</dbReference>
<sequence length="149" mass="16175">MDVNRILCCVDFSSNADHAFESALDLAQKYGAALHLVHVLPPVISPLITDIDLVVPPESSTALVDKLADQMIQTYGLRVPPRTDHVVRVLEGHVSSEILHYIESENIDLVIVGAYGLSGVELVLFGSVAKRIAHKATCSVMIVRNPPEP</sequence>
<dbReference type="STRING" id="1121400.SAMN02746065_102191"/>
<comment type="similarity">
    <text evidence="1">Belongs to the universal stress protein A family.</text>
</comment>
<dbReference type="CDD" id="cd00293">
    <property type="entry name" value="USP-like"/>
    <property type="match status" value="1"/>
</dbReference>
<evidence type="ECO:0000313" key="4">
    <source>
        <dbReference type="Proteomes" id="UP000192418"/>
    </source>
</evidence>
<dbReference type="Pfam" id="PF00582">
    <property type="entry name" value="Usp"/>
    <property type="match status" value="1"/>
</dbReference>
<organism evidence="3 4">
    <name type="scientific">Desulfocicer vacuolatum DSM 3385</name>
    <dbReference type="NCBI Taxonomy" id="1121400"/>
    <lineage>
        <taxon>Bacteria</taxon>
        <taxon>Pseudomonadati</taxon>
        <taxon>Thermodesulfobacteriota</taxon>
        <taxon>Desulfobacteria</taxon>
        <taxon>Desulfobacterales</taxon>
        <taxon>Desulfobacteraceae</taxon>
        <taxon>Desulfocicer</taxon>
    </lineage>
</organism>
<name>A0A1W1ZCW7_9BACT</name>
<dbReference type="InterPro" id="IPR006016">
    <property type="entry name" value="UspA"/>
</dbReference>
<dbReference type="OrthoDB" id="9788959at2"/>
<dbReference type="PRINTS" id="PR01438">
    <property type="entry name" value="UNVRSLSTRESS"/>
</dbReference>
<dbReference type="RefSeq" id="WP_084066855.1">
    <property type="nucleotide sequence ID" value="NZ_FWXY01000002.1"/>
</dbReference>
<protein>
    <submittedName>
        <fullName evidence="3">Nucleotide-binding universal stress protein, UspA family</fullName>
    </submittedName>
</protein>
<feature type="domain" description="UspA" evidence="2">
    <location>
        <begin position="4"/>
        <end position="144"/>
    </location>
</feature>